<dbReference type="KEGG" id="vg:65130242"/>
<evidence type="ECO:0000313" key="2">
    <source>
        <dbReference type="Proteomes" id="UP000594161"/>
    </source>
</evidence>
<sequence length="233" mass="26954">MVNNVTYTNIREIASRLMRHPLMVDLTLEAIIQYTVDFIGIVGLPTIYYDKVDTVDISNYRAALPCDLIAIRQVKDVKNNISLRATTDTFHLIHDEKKPIMRQEGTFKTQGNIIYTSFKEGKIAIAYRAIPVDEEGLPMIPDNSIFLKALELYIKKEWFTIQFDMGKIAPAVLQNVQQEYAWKVGQLNTEFILPSVSEMEAISNMMNQLLPRTNEFRKGFKPLGNREYWKDQR</sequence>
<protein>
    <submittedName>
        <fullName evidence="1">Tail tubular protein</fullName>
    </submittedName>
</protein>
<name>A0A7M1RYW5_9CAUD</name>
<dbReference type="RefSeq" id="YP_010111793.1">
    <property type="nucleotide sequence ID" value="NC_055884.1"/>
</dbReference>
<dbReference type="GeneID" id="65130242"/>
<keyword evidence="2" id="KW-1185">Reference proteome</keyword>
<evidence type="ECO:0000313" key="1">
    <source>
        <dbReference type="EMBL" id="QOR59635.1"/>
    </source>
</evidence>
<organism evidence="1 2">
    <name type="scientific">uncultured phage cr126_1</name>
    <dbReference type="NCBI Taxonomy" id="2772075"/>
    <lineage>
        <taxon>Viruses</taxon>
        <taxon>Duplodnaviria</taxon>
        <taxon>Heunggongvirae</taxon>
        <taxon>Uroviricota</taxon>
        <taxon>Caudoviricetes</taxon>
        <taxon>Crassvirales</taxon>
        <taxon>Steigviridae</taxon>
        <taxon>Asinivirinae</taxon>
        <taxon>Kolpuevirus</taxon>
        <taxon>Kolpuevirus hominis</taxon>
    </lineage>
</organism>
<dbReference type="Pfam" id="PF24228">
    <property type="entry name" value="CrAss_Ring_1"/>
    <property type="match status" value="1"/>
</dbReference>
<dbReference type="Proteomes" id="UP000594161">
    <property type="component" value="Segment"/>
</dbReference>
<dbReference type="EMBL" id="MT774391">
    <property type="protein sequence ID" value="QOR59635.1"/>
    <property type="molecule type" value="Genomic_DNA"/>
</dbReference>
<reference evidence="1 2" key="1">
    <citation type="submission" date="2020-07" db="EMBL/GenBank/DDBJ databases">
        <title>Taxonomic proposal: Crassvirales, a new order of highly abundant and diverse bacterial viruses.</title>
        <authorList>
            <person name="Shkoporov A.N."/>
            <person name="Stockdale S.R."/>
            <person name="Guerin E."/>
            <person name="Ross R.P."/>
            <person name="Hill C."/>
        </authorList>
    </citation>
    <scope>NUCLEOTIDE SEQUENCE [LARGE SCALE GENOMIC DNA]</scope>
</reference>
<proteinExistence type="predicted"/>
<dbReference type="InterPro" id="IPR057118">
    <property type="entry name" value="R1-like"/>
</dbReference>
<accession>A0A7M1RYW5</accession>